<comment type="subcellular location">
    <subcellularLocation>
        <location evidence="1">Cell envelope</location>
    </subcellularLocation>
</comment>
<evidence type="ECO:0000256" key="2">
    <source>
        <dbReference type="ARBA" id="ARBA00007639"/>
    </source>
</evidence>
<comment type="similarity">
    <text evidence="2">Belongs to the bacterial solute-binding protein 2 family.</text>
</comment>
<reference evidence="6 7" key="1">
    <citation type="submission" date="2021-02" db="EMBL/GenBank/DDBJ databases">
        <authorList>
            <person name="Lee D.-H."/>
        </authorList>
    </citation>
    <scope>NUCLEOTIDE SEQUENCE [LARGE SCALE GENOMIC DNA]</scope>
    <source>
        <strain evidence="6 7">UL073</strain>
    </source>
</reference>
<dbReference type="InterPro" id="IPR025997">
    <property type="entry name" value="SBP_2_dom"/>
</dbReference>
<accession>A0ABS2IGV3</accession>
<dbReference type="PANTHER" id="PTHR46847">
    <property type="entry name" value="D-ALLOSE-BINDING PERIPLASMIC PROTEIN-RELATED"/>
    <property type="match status" value="1"/>
</dbReference>
<dbReference type="Pfam" id="PF13407">
    <property type="entry name" value="Peripla_BP_4"/>
    <property type="match status" value="1"/>
</dbReference>
<protein>
    <submittedName>
        <fullName evidence="6">TMAO reductase system periplasmic protein TorT</fullName>
    </submittedName>
</protein>
<evidence type="ECO:0000313" key="6">
    <source>
        <dbReference type="EMBL" id="MBM7062299.1"/>
    </source>
</evidence>
<organism evidence="6 7">
    <name type="scientific">Zestomonas insulae</name>
    <dbReference type="NCBI Taxonomy" id="2809017"/>
    <lineage>
        <taxon>Bacteria</taxon>
        <taxon>Pseudomonadati</taxon>
        <taxon>Pseudomonadota</taxon>
        <taxon>Gammaproteobacteria</taxon>
        <taxon>Pseudomonadales</taxon>
        <taxon>Pseudomonadaceae</taxon>
        <taxon>Zestomonas</taxon>
    </lineage>
</organism>
<proteinExistence type="inferred from homology"/>
<keyword evidence="3 4" id="KW-0732">Signal</keyword>
<dbReference type="EMBL" id="JAFEUP010000005">
    <property type="protein sequence ID" value="MBM7062299.1"/>
    <property type="molecule type" value="Genomic_DNA"/>
</dbReference>
<evidence type="ECO:0000313" key="7">
    <source>
        <dbReference type="Proteomes" id="UP000717995"/>
    </source>
</evidence>
<dbReference type="PANTHER" id="PTHR46847:SF1">
    <property type="entry name" value="D-ALLOSE-BINDING PERIPLASMIC PROTEIN-RELATED"/>
    <property type="match status" value="1"/>
</dbReference>
<gene>
    <name evidence="6" type="primary">torT</name>
    <name evidence="6" type="ORF">JQX08_16430</name>
</gene>
<dbReference type="Gene3D" id="3.40.50.2300">
    <property type="match status" value="2"/>
</dbReference>
<feature type="chain" id="PRO_5045834811" evidence="4">
    <location>
        <begin position="19"/>
        <end position="342"/>
    </location>
</feature>
<evidence type="ECO:0000259" key="5">
    <source>
        <dbReference type="Pfam" id="PF13407"/>
    </source>
</evidence>
<dbReference type="SUPFAM" id="SSF53822">
    <property type="entry name" value="Periplasmic binding protein-like I"/>
    <property type="match status" value="1"/>
</dbReference>
<evidence type="ECO:0000256" key="3">
    <source>
        <dbReference type="ARBA" id="ARBA00022729"/>
    </source>
</evidence>
<dbReference type="NCBIfam" id="NF008185">
    <property type="entry name" value="PRK10936.1"/>
    <property type="match status" value="1"/>
</dbReference>
<dbReference type="Proteomes" id="UP000717995">
    <property type="component" value="Unassembled WGS sequence"/>
</dbReference>
<feature type="domain" description="Periplasmic binding protein" evidence="5">
    <location>
        <begin position="51"/>
        <end position="299"/>
    </location>
</feature>
<keyword evidence="7" id="KW-1185">Reference proteome</keyword>
<feature type="signal peptide" evidence="4">
    <location>
        <begin position="1"/>
        <end position="18"/>
    </location>
</feature>
<sequence length="342" mass="37143">MRTLCTLLWLMLAPVAVAAPWYPVPLEVDGQLRPYQPLANASQPWRVCALLPQGKDRYWWGVAWGLAEEAKRQGVQLGIYEAGGYQYANMQQAQLARCRQLGVDAVLVGAISADGLCADIDQLRRRGVAVIDLINRTDCAGVRAHSRGDFAQMVKAAFAYIREDSGERPIRVGWLPGPEDAGWVLDGERGLAEALVGSQVTLVAGGHGAADRATQARLVRELLAQAPDLDYLLANAEAADFAAQLLHGDGGKGGPQVVAVYANDRVLESIIAGRILAAPTDSPVLQARVAIDLAVRALERRDLPRLVSPPIQMLDRHSVAGFDRTRLIQPDGQWMVRQELPE</sequence>
<dbReference type="InterPro" id="IPR028082">
    <property type="entry name" value="Peripla_BP_I"/>
</dbReference>
<comment type="caution">
    <text evidence="6">The sequence shown here is derived from an EMBL/GenBank/DDBJ whole genome shotgun (WGS) entry which is preliminary data.</text>
</comment>
<dbReference type="CDD" id="cd06306">
    <property type="entry name" value="PBP1_TorT-like"/>
    <property type="match status" value="1"/>
</dbReference>
<name>A0ABS2IGV3_9GAMM</name>
<evidence type="ECO:0000256" key="4">
    <source>
        <dbReference type="SAM" id="SignalP"/>
    </source>
</evidence>
<dbReference type="RefSeq" id="WP_205349492.1">
    <property type="nucleotide sequence ID" value="NZ_JAFEUP010000005.1"/>
</dbReference>
<evidence type="ECO:0000256" key="1">
    <source>
        <dbReference type="ARBA" id="ARBA00004196"/>
    </source>
</evidence>